<protein>
    <recommendedName>
        <fullName evidence="1">Reverse transcriptase Ty1/copia-type domain-containing protein</fullName>
    </recommendedName>
</protein>
<dbReference type="Pfam" id="PF07727">
    <property type="entry name" value="RVT_2"/>
    <property type="match status" value="1"/>
</dbReference>
<sequence length="109" mass="12879">MIVMQEELNQFERNEVLELIPKPSNQTIISTKWVFRYKMDENSIIVRYKARLAAQGFNQEEDIDYKETFAPMARLKAIRMLLSFACFKDFILYQMDVKNSFLIGLISLS</sequence>
<reference evidence="2 3" key="1">
    <citation type="journal article" date="2023" name="Hortic Res">
        <title>The complete reference genome for grapevine (Vitis vinifera L.) genetics and breeding.</title>
        <authorList>
            <person name="Shi X."/>
            <person name="Cao S."/>
            <person name="Wang X."/>
            <person name="Huang S."/>
            <person name="Wang Y."/>
            <person name="Liu Z."/>
            <person name="Liu W."/>
            <person name="Leng X."/>
            <person name="Peng Y."/>
            <person name="Wang N."/>
            <person name="Wang Y."/>
            <person name="Ma Z."/>
            <person name="Xu X."/>
            <person name="Zhang F."/>
            <person name="Xue H."/>
            <person name="Zhong H."/>
            <person name="Wang Y."/>
            <person name="Zhang K."/>
            <person name="Velt A."/>
            <person name="Avia K."/>
            <person name="Holtgrawe D."/>
            <person name="Grimplet J."/>
            <person name="Matus J.T."/>
            <person name="Ware D."/>
            <person name="Wu X."/>
            <person name="Wang H."/>
            <person name="Liu C."/>
            <person name="Fang Y."/>
            <person name="Rustenholz C."/>
            <person name="Cheng Z."/>
            <person name="Xiao H."/>
            <person name="Zhou Y."/>
        </authorList>
    </citation>
    <scope>NUCLEOTIDE SEQUENCE [LARGE SCALE GENOMIC DNA]</scope>
    <source>
        <strain evidence="3">cv. Pinot noir / PN40024</strain>
        <tissue evidence="2">Leaf</tissue>
    </source>
</reference>
<gene>
    <name evidence="2" type="ORF">VitviT2T_030448</name>
</gene>
<organism evidence="2 3">
    <name type="scientific">Vitis vinifera</name>
    <name type="common">Grape</name>
    <dbReference type="NCBI Taxonomy" id="29760"/>
    <lineage>
        <taxon>Eukaryota</taxon>
        <taxon>Viridiplantae</taxon>
        <taxon>Streptophyta</taxon>
        <taxon>Embryophyta</taxon>
        <taxon>Tracheophyta</taxon>
        <taxon>Spermatophyta</taxon>
        <taxon>Magnoliopsida</taxon>
        <taxon>eudicotyledons</taxon>
        <taxon>Gunneridae</taxon>
        <taxon>Pentapetalae</taxon>
        <taxon>rosids</taxon>
        <taxon>Vitales</taxon>
        <taxon>Vitaceae</taxon>
        <taxon>Viteae</taxon>
        <taxon>Vitis</taxon>
    </lineage>
</organism>
<feature type="domain" description="Reverse transcriptase Ty1/copia-type" evidence="1">
    <location>
        <begin position="14"/>
        <end position="106"/>
    </location>
</feature>
<proteinExistence type="predicted"/>
<evidence type="ECO:0000313" key="3">
    <source>
        <dbReference type="Proteomes" id="UP001227230"/>
    </source>
</evidence>
<evidence type="ECO:0000313" key="2">
    <source>
        <dbReference type="EMBL" id="WKA13116.1"/>
    </source>
</evidence>
<dbReference type="InterPro" id="IPR013103">
    <property type="entry name" value="RVT_2"/>
</dbReference>
<dbReference type="Proteomes" id="UP001227230">
    <property type="component" value="Chromosome 19"/>
</dbReference>
<dbReference type="EMBL" id="CP126666">
    <property type="protein sequence ID" value="WKA13116.1"/>
    <property type="molecule type" value="Genomic_DNA"/>
</dbReference>
<keyword evidence="3" id="KW-1185">Reference proteome</keyword>
<name>A0ABY9E0U0_VITVI</name>
<evidence type="ECO:0000259" key="1">
    <source>
        <dbReference type="Pfam" id="PF07727"/>
    </source>
</evidence>
<accession>A0ABY9E0U0</accession>